<evidence type="ECO:0000313" key="4">
    <source>
        <dbReference type="Proteomes" id="UP001289374"/>
    </source>
</evidence>
<keyword evidence="1" id="KW-0677">Repeat</keyword>
<feature type="domain" description="Disease resistance R13L4/SHOC-2-like LRR" evidence="2">
    <location>
        <begin position="2"/>
        <end position="110"/>
    </location>
</feature>
<dbReference type="EMBL" id="JACGWL010000009">
    <property type="protein sequence ID" value="KAK4395146.1"/>
    <property type="molecule type" value="Genomic_DNA"/>
</dbReference>
<dbReference type="PANTHER" id="PTHR47186:SF30">
    <property type="entry name" value="EF-HAND DOMAIN-CONTAINING PROTEIN"/>
    <property type="match status" value="1"/>
</dbReference>
<gene>
    <name evidence="3" type="ORF">Sango_1668900</name>
</gene>
<reference evidence="3" key="2">
    <citation type="journal article" date="2024" name="Plant">
        <title>Genomic evolution and insights into agronomic trait innovations of Sesamum species.</title>
        <authorList>
            <person name="Miao H."/>
            <person name="Wang L."/>
            <person name="Qu L."/>
            <person name="Liu H."/>
            <person name="Sun Y."/>
            <person name="Le M."/>
            <person name="Wang Q."/>
            <person name="Wei S."/>
            <person name="Zheng Y."/>
            <person name="Lin W."/>
            <person name="Duan Y."/>
            <person name="Cao H."/>
            <person name="Xiong S."/>
            <person name="Wang X."/>
            <person name="Wei L."/>
            <person name="Li C."/>
            <person name="Ma Q."/>
            <person name="Ju M."/>
            <person name="Zhao R."/>
            <person name="Li G."/>
            <person name="Mu C."/>
            <person name="Tian Q."/>
            <person name="Mei H."/>
            <person name="Zhang T."/>
            <person name="Gao T."/>
            <person name="Zhang H."/>
        </authorList>
    </citation>
    <scope>NUCLEOTIDE SEQUENCE</scope>
    <source>
        <strain evidence="3">K16</strain>
    </source>
</reference>
<dbReference type="Gene3D" id="3.80.10.10">
    <property type="entry name" value="Ribonuclease Inhibitor"/>
    <property type="match status" value="1"/>
</dbReference>
<evidence type="ECO:0000259" key="2">
    <source>
        <dbReference type="Pfam" id="PF23598"/>
    </source>
</evidence>
<keyword evidence="4" id="KW-1185">Reference proteome</keyword>
<dbReference type="Proteomes" id="UP001289374">
    <property type="component" value="Unassembled WGS sequence"/>
</dbReference>
<comment type="caution">
    <text evidence="3">The sequence shown here is derived from an EMBL/GenBank/DDBJ whole genome shotgun (WGS) entry which is preliminary data.</text>
</comment>
<dbReference type="AlphaFoldDB" id="A0AAE1WKW5"/>
<sequence>MGYLIHLRHLDLTWNRDIKELPETICNLCDLETLNLNYCCGLHGLPEGIEGFMNLRHLYSIECTSLHRIPQGIGKLTGIRTLNRFHSGKDWSKLGYLKELDQLSGSVVLKINHS</sequence>
<reference evidence="3" key="1">
    <citation type="submission" date="2020-06" db="EMBL/GenBank/DDBJ databases">
        <authorList>
            <person name="Li T."/>
            <person name="Hu X."/>
            <person name="Zhang T."/>
            <person name="Song X."/>
            <person name="Zhang H."/>
            <person name="Dai N."/>
            <person name="Sheng W."/>
            <person name="Hou X."/>
            <person name="Wei L."/>
        </authorList>
    </citation>
    <scope>NUCLEOTIDE SEQUENCE</scope>
    <source>
        <strain evidence="3">K16</strain>
        <tissue evidence="3">Leaf</tissue>
    </source>
</reference>
<protein>
    <recommendedName>
        <fullName evidence="2">Disease resistance R13L4/SHOC-2-like LRR domain-containing protein</fullName>
    </recommendedName>
</protein>
<dbReference type="SUPFAM" id="SSF52058">
    <property type="entry name" value="L domain-like"/>
    <property type="match status" value="1"/>
</dbReference>
<name>A0AAE1WKW5_9LAMI</name>
<organism evidence="3 4">
    <name type="scientific">Sesamum angolense</name>
    <dbReference type="NCBI Taxonomy" id="2727404"/>
    <lineage>
        <taxon>Eukaryota</taxon>
        <taxon>Viridiplantae</taxon>
        <taxon>Streptophyta</taxon>
        <taxon>Embryophyta</taxon>
        <taxon>Tracheophyta</taxon>
        <taxon>Spermatophyta</taxon>
        <taxon>Magnoliopsida</taxon>
        <taxon>eudicotyledons</taxon>
        <taxon>Gunneridae</taxon>
        <taxon>Pentapetalae</taxon>
        <taxon>asterids</taxon>
        <taxon>lamiids</taxon>
        <taxon>Lamiales</taxon>
        <taxon>Pedaliaceae</taxon>
        <taxon>Sesamum</taxon>
    </lineage>
</organism>
<dbReference type="PANTHER" id="PTHR47186">
    <property type="entry name" value="LEUCINE-RICH REPEAT-CONTAINING PROTEIN 57"/>
    <property type="match status" value="1"/>
</dbReference>
<accession>A0AAE1WKW5</accession>
<evidence type="ECO:0000256" key="1">
    <source>
        <dbReference type="ARBA" id="ARBA00022737"/>
    </source>
</evidence>
<evidence type="ECO:0000313" key="3">
    <source>
        <dbReference type="EMBL" id="KAK4395146.1"/>
    </source>
</evidence>
<dbReference type="InterPro" id="IPR055414">
    <property type="entry name" value="LRR_R13L4/SHOC2-like"/>
</dbReference>
<dbReference type="Pfam" id="PF23598">
    <property type="entry name" value="LRR_14"/>
    <property type="match status" value="1"/>
</dbReference>
<dbReference type="InterPro" id="IPR032675">
    <property type="entry name" value="LRR_dom_sf"/>
</dbReference>
<proteinExistence type="predicted"/>